<proteinExistence type="predicted"/>
<gene>
    <name evidence="19" type="ORF">DBRI00130_LOCUS15103</name>
</gene>
<feature type="compositionally biased region" description="Basic and acidic residues" evidence="16">
    <location>
        <begin position="577"/>
        <end position="593"/>
    </location>
</feature>
<evidence type="ECO:0000256" key="1">
    <source>
        <dbReference type="ARBA" id="ARBA00000900"/>
    </source>
</evidence>
<feature type="domain" description="RING-type" evidence="18">
    <location>
        <begin position="1110"/>
        <end position="1153"/>
    </location>
</feature>
<feature type="coiled-coil region" evidence="15">
    <location>
        <begin position="389"/>
        <end position="416"/>
    </location>
</feature>
<feature type="region of interest" description="Disordered" evidence="16">
    <location>
        <begin position="1065"/>
        <end position="1090"/>
    </location>
</feature>
<dbReference type="Pfam" id="PF13639">
    <property type="entry name" value="zf-RING_2"/>
    <property type="match status" value="1"/>
</dbReference>
<dbReference type="InterPro" id="IPR021319">
    <property type="entry name" value="DUF2921"/>
</dbReference>
<feature type="compositionally biased region" description="Basic and acidic residues" evidence="16">
    <location>
        <begin position="197"/>
        <end position="228"/>
    </location>
</feature>
<dbReference type="EMBL" id="HBNS01018962">
    <property type="protein sequence ID" value="CAE4607555.1"/>
    <property type="molecule type" value="Transcribed_RNA"/>
</dbReference>
<evidence type="ECO:0000256" key="7">
    <source>
        <dbReference type="ARBA" id="ARBA00022723"/>
    </source>
</evidence>
<dbReference type="InterPro" id="IPR050731">
    <property type="entry name" value="HRD1_E3_ubiq-ligases"/>
</dbReference>
<evidence type="ECO:0000256" key="9">
    <source>
        <dbReference type="ARBA" id="ARBA00022771"/>
    </source>
</evidence>
<name>A0A7S4RC09_9STRA</name>
<comment type="subcellular location">
    <subcellularLocation>
        <location evidence="2">Endomembrane system</location>
        <topology evidence="2">Multi-pass membrane protein</topology>
    </subcellularLocation>
</comment>
<dbReference type="GO" id="GO:0043161">
    <property type="term" value="P:proteasome-mediated ubiquitin-dependent protein catabolic process"/>
    <property type="evidence" value="ECO:0007669"/>
    <property type="project" value="TreeGrafter"/>
</dbReference>
<dbReference type="GO" id="GO:0061630">
    <property type="term" value="F:ubiquitin protein ligase activity"/>
    <property type="evidence" value="ECO:0007669"/>
    <property type="project" value="UniProtKB-EC"/>
</dbReference>
<feature type="transmembrane region" description="Helical" evidence="17">
    <location>
        <begin position="906"/>
        <end position="923"/>
    </location>
</feature>
<keyword evidence="7" id="KW-0479">Metal-binding</keyword>
<evidence type="ECO:0000256" key="6">
    <source>
        <dbReference type="ARBA" id="ARBA00022692"/>
    </source>
</evidence>
<comment type="pathway">
    <text evidence="3">Protein modification; protein ubiquitination.</text>
</comment>
<dbReference type="GO" id="GO:0012505">
    <property type="term" value="C:endomembrane system"/>
    <property type="evidence" value="ECO:0007669"/>
    <property type="project" value="UniProtKB-SubCell"/>
</dbReference>
<keyword evidence="9 14" id="KW-0863">Zinc-finger</keyword>
<evidence type="ECO:0000256" key="11">
    <source>
        <dbReference type="ARBA" id="ARBA00022833"/>
    </source>
</evidence>
<keyword evidence="11" id="KW-0862">Zinc</keyword>
<protein>
    <recommendedName>
        <fullName evidence="4">RING-type E3 ubiquitin transferase</fullName>
        <ecNumber evidence="4">2.3.2.27</ecNumber>
    </recommendedName>
</protein>
<evidence type="ECO:0000313" key="19">
    <source>
        <dbReference type="EMBL" id="CAE4607555.1"/>
    </source>
</evidence>
<feature type="compositionally biased region" description="Basic and acidic residues" evidence="16">
    <location>
        <begin position="705"/>
        <end position="721"/>
    </location>
</feature>
<evidence type="ECO:0000256" key="8">
    <source>
        <dbReference type="ARBA" id="ARBA00022729"/>
    </source>
</evidence>
<dbReference type="Pfam" id="PF11145">
    <property type="entry name" value="DUF2921"/>
    <property type="match status" value="1"/>
</dbReference>
<dbReference type="InterPro" id="IPR013083">
    <property type="entry name" value="Znf_RING/FYVE/PHD"/>
</dbReference>
<accession>A0A7S4RC09</accession>
<feature type="transmembrane region" description="Helical" evidence="17">
    <location>
        <begin position="853"/>
        <end position="872"/>
    </location>
</feature>
<evidence type="ECO:0000256" key="2">
    <source>
        <dbReference type="ARBA" id="ARBA00004127"/>
    </source>
</evidence>
<feature type="transmembrane region" description="Helical" evidence="17">
    <location>
        <begin position="929"/>
        <end position="947"/>
    </location>
</feature>
<feature type="region of interest" description="Disordered" evidence="16">
    <location>
        <begin position="137"/>
        <end position="172"/>
    </location>
</feature>
<evidence type="ECO:0000256" key="3">
    <source>
        <dbReference type="ARBA" id="ARBA00004906"/>
    </source>
</evidence>
<evidence type="ECO:0000256" key="10">
    <source>
        <dbReference type="ARBA" id="ARBA00022786"/>
    </source>
</evidence>
<feature type="compositionally biased region" description="Basic and acidic residues" evidence="16">
    <location>
        <begin position="149"/>
        <end position="170"/>
    </location>
</feature>
<feature type="compositionally biased region" description="Basic residues" evidence="16">
    <location>
        <begin position="1069"/>
        <end position="1080"/>
    </location>
</feature>
<reference evidence="19" key="1">
    <citation type="submission" date="2021-01" db="EMBL/GenBank/DDBJ databases">
        <authorList>
            <person name="Corre E."/>
            <person name="Pelletier E."/>
            <person name="Niang G."/>
            <person name="Scheremetjew M."/>
            <person name="Finn R."/>
            <person name="Kale V."/>
            <person name="Holt S."/>
            <person name="Cochrane G."/>
            <person name="Meng A."/>
            <person name="Brown T."/>
            <person name="Cohen L."/>
        </authorList>
    </citation>
    <scope>NUCLEOTIDE SEQUENCE</scope>
    <source>
        <strain evidence="19">GSO104</strain>
    </source>
</reference>
<feature type="transmembrane region" description="Helical" evidence="17">
    <location>
        <begin position="791"/>
        <end position="810"/>
    </location>
</feature>
<evidence type="ECO:0000256" key="16">
    <source>
        <dbReference type="SAM" id="MobiDB-lite"/>
    </source>
</evidence>
<dbReference type="GO" id="GO:0008270">
    <property type="term" value="F:zinc ion binding"/>
    <property type="evidence" value="ECO:0007669"/>
    <property type="project" value="UniProtKB-KW"/>
</dbReference>
<keyword evidence="12 17" id="KW-1133">Transmembrane helix</keyword>
<feature type="compositionally biased region" description="Basic residues" evidence="16">
    <location>
        <begin position="529"/>
        <end position="538"/>
    </location>
</feature>
<dbReference type="PANTHER" id="PTHR22763">
    <property type="entry name" value="RING ZINC FINGER PROTEIN"/>
    <property type="match status" value="1"/>
</dbReference>
<feature type="region of interest" description="Disordered" evidence="16">
    <location>
        <begin position="197"/>
        <end position="235"/>
    </location>
</feature>
<dbReference type="EC" id="2.3.2.27" evidence="4"/>
<dbReference type="PROSITE" id="PS50089">
    <property type="entry name" value="ZF_RING_2"/>
    <property type="match status" value="1"/>
</dbReference>
<dbReference type="Gene3D" id="3.30.40.10">
    <property type="entry name" value="Zinc/RING finger domain, C3HC4 (zinc finger)"/>
    <property type="match status" value="1"/>
</dbReference>
<evidence type="ECO:0000256" key="5">
    <source>
        <dbReference type="ARBA" id="ARBA00022679"/>
    </source>
</evidence>
<feature type="transmembrane region" description="Helical" evidence="17">
    <location>
        <begin position="988"/>
        <end position="1011"/>
    </location>
</feature>
<keyword evidence="5" id="KW-0808">Transferase</keyword>
<evidence type="ECO:0000256" key="12">
    <source>
        <dbReference type="ARBA" id="ARBA00022989"/>
    </source>
</evidence>
<comment type="catalytic activity">
    <reaction evidence="1">
        <text>S-ubiquitinyl-[E2 ubiquitin-conjugating enzyme]-L-cysteine + [acceptor protein]-L-lysine = [E2 ubiquitin-conjugating enzyme]-L-cysteine + N(6)-ubiquitinyl-[acceptor protein]-L-lysine.</text>
        <dbReference type="EC" id="2.3.2.27"/>
    </reaction>
</comment>
<feature type="region of interest" description="Disordered" evidence="16">
    <location>
        <begin position="705"/>
        <end position="749"/>
    </location>
</feature>
<feature type="compositionally biased region" description="Basic and acidic residues" evidence="16">
    <location>
        <begin position="513"/>
        <end position="526"/>
    </location>
</feature>
<keyword evidence="8" id="KW-0732">Signal</keyword>
<keyword evidence="13 17" id="KW-0472">Membrane</keyword>
<organism evidence="19">
    <name type="scientific">Ditylum brightwellii</name>
    <dbReference type="NCBI Taxonomy" id="49249"/>
    <lineage>
        <taxon>Eukaryota</taxon>
        <taxon>Sar</taxon>
        <taxon>Stramenopiles</taxon>
        <taxon>Ochrophyta</taxon>
        <taxon>Bacillariophyta</taxon>
        <taxon>Mediophyceae</taxon>
        <taxon>Lithodesmiophycidae</taxon>
        <taxon>Lithodesmiales</taxon>
        <taxon>Lithodesmiaceae</taxon>
        <taxon>Ditylum</taxon>
    </lineage>
</organism>
<dbReference type="InterPro" id="IPR011016">
    <property type="entry name" value="Znf_RING-CH"/>
</dbReference>
<evidence type="ECO:0000256" key="14">
    <source>
        <dbReference type="PROSITE-ProRule" id="PRU00175"/>
    </source>
</evidence>
<keyword evidence="6 17" id="KW-0812">Transmembrane</keyword>
<dbReference type="SMART" id="SM00184">
    <property type="entry name" value="RING"/>
    <property type="match status" value="1"/>
</dbReference>
<evidence type="ECO:0000256" key="13">
    <source>
        <dbReference type="ARBA" id="ARBA00023136"/>
    </source>
</evidence>
<evidence type="ECO:0000259" key="18">
    <source>
        <dbReference type="PROSITE" id="PS50089"/>
    </source>
</evidence>
<dbReference type="PANTHER" id="PTHR22763:SF162">
    <property type="entry name" value="TRANSMEMBRANE E3 UBIQUITIN-PROTEIN LIGASE 1"/>
    <property type="match status" value="1"/>
</dbReference>
<dbReference type="AlphaFoldDB" id="A0A7S4RC09"/>
<feature type="transmembrane region" description="Helical" evidence="17">
    <location>
        <begin position="822"/>
        <end position="847"/>
    </location>
</feature>
<dbReference type="InterPro" id="IPR001841">
    <property type="entry name" value="Znf_RING"/>
</dbReference>
<keyword evidence="15" id="KW-0175">Coiled coil</keyword>
<feature type="region of interest" description="Disordered" evidence="16">
    <location>
        <begin position="1"/>
        <end position="25"/>
    </location>
</feature>
<dbReference type="SUPFAM" id="SSF57850">
    <property type="entry name" value="RING/U-box"/>
    <property type="match status" value="1"/>
</dbReference>
<keyword evidence="10" id="KW-0833">Ubl conjugation pathway</keyword>
<feature type="region of interest" description="Disordered" evidence="16">
    <location>
        <begin position="513"/>
        <end position="628"/>
    </location>
</feature>
<sequence length="1159" mass="132813">MIGPFPMDDPFDSPFPPNNNTNNPNNAALRAWEERQRRQRSVRFMMMFVLMLLLMDGEDPNRQNHQQALRKKHKKKKEIVVKKELYDARVEIDKRVNEIVKRDDFEKKKMVELRELNGGLDIEDLLRNELLMEKQNASANGGDDDDDDGGQKTDLKKRTGTEKEMEEDKKKVYHYPRNATGYYRGIWTQITDDGKKDDVVNAEDNPKRDNKKSNSKQDEKKGEEEHQELTPVTPIGIQSEMQQILHDRKESIGVLLLPPSYEIEDNSKKETKDEDGDDDLLYTSHAVSGTNSQNTLHAAELSLTQSSGRVALQLYSRFIPGMEHLSLIEGLVKLYDGPNSGFGSRRDVLMKVYGVVLHGTGKVSMVTRTEEGRSALVLKQGDDEEFFSLNDDKEKEEEEEERRLRLEEKVARFISDYSGDQEENEDAVKSSTMIDQIRDEALTLFLQKDSIETESTHSGWSLHTPFDGNEEEEEMRIYPDEVMGVKDGDSHILESNLHNQFNMMSSKGRNLLVREEEKEEKEEKVKTTTSKKKKKKKKDIVEKEKDGVTNGERGPTNEEEDADARLEQSKHHKKHNTLKEENNQPKREEKEIRGTNQQTAEELSIQPEESSSSLSLKKAKGAKSETENASYLDSFLQSKYVLPFPYVPDDEEGNLKKKSPLTLKRVPERDHILERNAANCEFEVSLDIKEATWTMKEMHDAIEGRLRSIDESDPASRKENSNDDEDEENKSKRSRGEQSSTRNYKYESEKHEQEALVMELTGTILSPNCDFSSNINVTAIRMNWEHTTGKAINYSFFMMLTCLTQIVLLLRQLLHSQAQSTAIRVSLLCIGWQTVLDAILCIGHIFLCLVMQPLFMAFSSVAFFKLLIFCVIEMKYMAIILQARNNANNDNSTAEDLRRQITLLHLRFYVALMFALISFWYIGQKNKTLYILLLYSFWVPQIVQNIITEAKKPLHLHYIYGMSVTRLVAPLYIFAVPNNFLKHWNPDFPQNIFMCNMLILWVGLQACVLVMQGKYGTRFMIPARFLPPKFDYSRPIPPSLLPSPTVDESSGGMLDSDVVPVSTTGVTRNRIKGNRSRTGSHGHDSSNGTTTILETTNDCTGGENAATLDCVICYNSIDTSNRRGYMLAPCDHIFHRECLEQWMEVKMECPICRKELPAL</sequence>
<evidence type="ECO:0000256" key="4">
    <source>
        <dbReference type="ARBA" id="ARBA00012483"/>
    </source>
</evidence>
<dbReference type="SMART" id="SM00744">
    <property type="entry name" value="RINGv"/>
    <property type="match status" value="1"/>
</dbReference>
<evidence type="ECO:0000256" key="17">
    <source>
        <dbReference type="SAM" id="Phobius"/>
    </source>
</evidence>
<feature type="transmembrane region" description="Helical" evidence="17">
    <location>
        <begin position="959"/>
        <end position="976"/>
    </location>
</feature>
<evidence type="ECO:0000256" key="15">
    <source>
        <dbReference type="SAM" id="Coils"/>
    </source>
</evidence>